<gene>
    <name evidence="1" type="ORF">BLNAU_9605</name>
</gene>
<sequence>MRRKSETLCEADFLVASEEDGTRLKYEGEYTVCLKPLETTTLVVDSGITVRIPASPSFTKVKFEFTNSLGTGCIAILTGTDLVVGTEYTVKLNTSHTFSIVVKSSTRAESSEMLIGFEGSLAYSADILIETINPSDETNGITLMPSSFTGTTPTHLNVNEIIVDAETGQNDWTCGDSSRPCSTMDAAWKIMRALGIAHPTFSLLNSTSLSSQMTIDNRMSVLMQNGSHNDPSLSIPSSAAESATSALIVVSSAFLNIQNIDIVVGSSNPSFVLISASSSEMILKDGLITLKSSTTESRNEMEELCLWTTELIELIDTELNVTNNEFFKISQGAVRMKGGKAKIESSVFRDNIPSNSSFPSARRNIVCSENGHVLPL</sequence>
<evidence type="ECO:0000313" key="2">
    <source>
        <dbReference type="Proteomes" id="UP001281761"/>
    </source>
</evidence>
<comment type="caution">
    <text evidence="1">The sequence shown here is derived from an EMBL/GenBank/DDBJ whole genome shotgun (WGS) entry which is preliminary data.</text>
</comment>
<keyword evidence="2" id="KW-1185">Reference proteome</keyword>
<dbReference type="Proteomes" id="UP001281761">
    <property type="component" value="Unassembled WGS sequence"/>
</dbReference>
<organism evidence="1 2">
    <name type="scientific">Blattamonas nauphoetae</name>
    <dbReference type="NCBI Taxonomy" id="2049346"/>
    <lineage>
        <taxon>Eukaryota</taxon>
        <taxon>Metamonada</taxon>
        <taxon>Preaxostyla</taxon>
        <taxon>Oxymonadida</taxon>
        <taxon>Blattamonas</taxon>
    </lineage>
</organism>
<protein>
    <submittedName>
        <fullName evidence="1">Uncharacterized protein</fullName>
    </submittedName>
</protein>
<dbReference type="EMBL" id="JARBJD010000067">
    <property type="protein sequence ID" value="KAK2955377.1"/>
    <property type="molecule type" value="Genomic_DNA"/>
</dbReference>
<evidence type="ECO:0000313" key="1">
    <source>
        <dbReference type="EMBL" id="KAK2955377.1"/>
    </source>
</evidence>
<accession>A0ABQ9XV83</accession>
<proteinExistence type="predicted"/>
<name>A0ABQ9XV83_9EUKA</name>
<reference evidence="1 2" key="1">
    <citation type="journal article" date="2022" name="bioRxiv">
        <title>Genomics of Preaxostyla Flagellates Illuminates Evolutionary Transitions and the Path Towards Mitochondrial Loss.</title>
        <authorList>
            <person name="Novak L.V.F."/>
            <person name="Treitli S.C."/>
            <person name="Pyrih J."/>
            <person name="Halakuc P."/>
            <person name="Pipaliya S.V."/>
            <person name="Vacek V."/>
            <person name="Brzon O."/>
            <person name="Soukal P."/>
            <person name="Eme L."/>
            <person name="Dacks J.B."/>
            <person name="Karnkowska A."/>
            <person name="Elias M."/>
            <person name="Hampl V."/>
        </authorList>
    </citation>
    <scope>NUCLEOTIDE SEQUENCE [LARGE SCALE GENOMIC DNA]</scope>
    <source>
        <strain evidence="1">NAU3</strain>
        <tissue evidence="1">Gut</tissue>
    </source>
</reference>